<protein>
    <recommendedName>
        <fullName evidence="4">Flavin reductase</fullName>
    </recommendedName>
</protein>
<accession>A0ABX0Z9Q7</accession>
<comment type="caution">
    <text evidence="2">The sequence shown here is derived from an EMBL/GenBank/DDBJ whole genome shotgun (WGS) entry which is preliminary data.</text>
</comment>
<name>A0ABX0Z9Q7_9ACTN</name>
<keyword evidence="3" id="KW-1185">Reference proteome</keyword>
<sequence length="89" mass="9652">MTGAAESPLSTAGEHAPSPPEWTCGTCGADWPCEPKRDLLLREYRLDRGMLAVYLGSCLAAATQDLPPPAGTSLQDRFMGWLPRQPRPI</sequence>
<proteinExistence type="predicted"/>
<organism evidence="2 3">
    <name type="scientific">Micromonospora thermarum</name>
    <dbReference type="NCBI Taxonomy" id="2720024"/>
    <lineage>
        <taxon>Bacteria</taxon>
        <taxon>Bacillati</taxon>
        <taxon>Actinomycetota</taxon>
        <taxon>Actinomycetes</taxon>
        <taxon>Micromonosporales</taxon>
        <taxon>Micromonosporaceae</taxon>
        <taxon>Micromonospora</taxon>
    </lineage>
</organism>
<feature type="region of interest" description="Disordered" evidence="1">
    <location>
        <begin position="1"/>
        <end position="21"/>
    </location>
</feature>
<dbReference type="EMBL" id="JAATEO010000011">
    <property type="protein sequence ID" value="NJP32826.1"/>
    <property type="molecule type" value="Genomic_DNA"/>
</dbReference>
<dbReference type="Proteomes" id="UP000783871">
    <property type="component" value="Unassembled WGS sequence"/>
</dbReference>
<evidence type="ECO:0008006" key="4">
    <source>
        <dbReference type="Google" id="ProtNLM"/>
    </source>
</evidence>
<reference evidence="2 3" key="1">
    <citation type="submission" date="2020-03" db="EMBL/GenBank/DDBJ databases">
        <title>WGS of actinomycetes isolated from Thailand.</title>
        <authorList>
            <person name="Thawai C."/>
        </authorList>
    </citation>
    <scope>NUCLEOTIDE SEQUENCE [LARGE SCALE GENOMIC DNA]</scope>
    <source>
        <strain evidence="2 3">HSS6-12</strain>
    </source>
</reference>
<evidence type="ECO:0000256" key="1">
    <source>
        <dbReference type="SAM" id="MobiDB-lite"/>
    </source>
</evidence>
<evidence type="ECO:0000313" key="3">
    <source>
        <dbReference type="Proteomes" id="UP000783871"/>
    </source>
</evidence>
<evidence type="ECO:0000313" key="2">
    <source>
        <dbReference type="EMBL" id="NJP32826.1"/>
    </source>
</evidence>
<gene>
    <name evidence="2" type="ORF">HCJ94_12710</name>
</gene>